<keyword evidence="3" id="KW-1185">Reference proteome</keyword>
<accession>A0A2D0NDL0</accession>
<reference evidence="2 3" key="1">
    <citation type="submission" date="2017-10" db="EMBL/GenBank/DDBJ databases">
        <title>The draft genome sequence of Lewinella nigricans NBRC 102662.</title>
        <authorList>
            <person name="Wang K."/>
        </authorList>
    </citation>
    <scope>NUCLEOTIDE SEQUENCE [LARGE SCALE GENOMIC DNA]</scope>
    <source>
        <strain evidence="2 3">NBRC 102662</strain>
    </source>
</reference>
<comment type="caution">
    <text evidence="2">The sequence shown here is derived from an EMBL/GenBank/DDBJ whole genome shotgun (WGS) entry which is preliminary data.</text>
</comment>
<feature type="chain" id="PRO_5012157935" description="DUF5103 domain-containing protein" evidence="1">
    <location>
        <begin position="28"/>
        <end position="486"/>
    </location>
</feature>
<sequence length="486" mass="56184">MKTKVINRIPVCRIALFFLLMFSLQMAAVAQELEQLISSKVEIIDQQDRQFLDCNTYRFGDEVLYDNPNLIRLYENEAYRFDLNFSYFAGNSVINPRNYLDKFYSVKIPESVRENYRITAITPKGDNVSIYAIATGQAGNQDTFRIQLFDDKAELLADAIYPFQVREDVPGATETAFLPMKMEYKPIFVRFEDVNNPNNRIERQLLPFSPDTINLDAREAFNFITEIEEEVQLGSQSYVLVANHENNYGYQVSFEWQGKSLRDKPASKNGMKAYLTTVPGRDRPTAPTLDLTAIMASDLKMSGLDRQGKRIQQEFIFVEPNTKLNKVYQTDYIRKHPELIRERKDPKNTEILIHKYLPAMQYHFKEANKNVLQYYQVNPQKAKIYQKSNTQVQPTNKAKVITAKPGKEKYSVVESKEKMKVASPNVVRVNPTKTTTVQRNNEVLVAKPVPVNPPPKGDYYTIAIKVSRETEVMSHRTYLLTFRIIN</sequence>
<evidence type="ECO:0000256" key="1">
    <source>
        <dbReference type="SAM" id="SignalP"/>
    </source>
</evidence>
<dbReference type="RefSeq" id="WP_099150943.1">
    <property type="nucleotide sequence ID" value="NZ_PDUD01000020.1"/>
</dbReference>
<evidence type="ECO:0000313" key="3">
    <source>
        <dbReference type="Proteomes" id="UP000223913"/>
    </source>
</evidence>
<dbReference type="AlphaFoldDB" id="A0A2D0NDL0"/>
<dbReference type="EMBL" id="PDUD01000020">
    <property type="protein sequence ID" value="PHN05853.1"/>
    <property type="molecule type" value="Genomic_DNA"/>
</dbReference>
<keyword evidence="1" id="KW-0732">Signal</keyword>
<evidence type="ECO:0008006" key="4">
    <source>
        <dbReference type="Google" id="ProtNLM"/>
    </source>
</evidence>
<organism evidence="2 3">
    <name type="scientific">Flavilitoribacter nigricans (strain ATCC 23147 / DSM 23189 / NBRC 102662 / NCIMB 1420 / SS-2)</name>
    <name type="common">Lewinella nigricans</name>
    <dbReference type="NCBI Taxonomy" id="1122177"/>
    <lineage>
        <taxon>Bacteria</taxon>
        <taxon>Pseudomonadati</taxon>
        <taxon>Bacteroidota</taxon>
        <taxon>Saprospiria</taxon>
        <taxon>Saprospirales</taxon>
        <taxon>Lewinellaceae</taxon>
        <taxon>Flavilitoribacter</taxon>
    </lineage>
</organism>
<feature type="signal peptide" evidence="1">
    <location>
        <begin position="1"/>
        <end position="27"/>
    </location>
</feature>
<dbReference type="Proteomes" id="UP000223913">
    <property type="component" value="Unassembled WGS sequence"/>
</dbReference>
<name>A0A2D0NDL0_FLAN2</name>
<proteinExistence type="predicted"/>
<evidence type="ECO:0000313" key="2">
    <source>
        <dbReference type="EMBL" id="PHN05853.1"/>
    </source>
</evidence>
<gene>
    <name evidence="2" type="ORF">CRP01_15395</name>
</gene>
<protein>
    <recommendedName>
        <fullName evidence="4">DUF5103 domain-containing protein</fullName>
    </recommendedName>
</protein>